<dbReference type="GO" id="GO:0031119">
    <property type="term" value="P:tRNA pseudouridine synthesis"/>
    <property type="evidence" value="ECO:0007669"/>
    <property type="project" value="TreeGrafter"/>
</dbReference>
<dbReference type="GO" id="GO:0005737">
    <property type="term" value="C:cytoplasm"/>
    <property type="evidence" value="ECO:0007669"/>
    <property type="project" value="TreeGrafter"/>
</dbReference>
<dbReference type="NCBIfam" id="TIGR00071">
    <property type="entry name" value="hisT_truA"/>
    <property type="match status" value="1"/>
</dbReference>
<dbReference type="InterPro" id="IPR041707">
    <property type="entry name" value="Pus3-like"/>
</dbReference>
<name>A0A0K2UEQ9_LEPSM</name>
<sequence>MDLSQHSREELIQEIRRLEKHVLQLRNVIAKKGDSRDKKIVRHKKKGREFDHSLYKKRKVLFQITYFGWNYHGFTTQEDSCMTIEAHLFKALLTTCLIQSRETSNYHRCGRTDKGVSAFRQVISIDVRTNLKEGIGVFDYPDCKADSRPDMPHEIDYIKIINSNLPPDIQLIAWTPAQNRELSARFDCKKRTYKYFFPLGSIKSLSKMNEAGAKLVGSHDFRNFCKMDVSNGVLTYIRRMVNVSTSVLEPSKEKESSPYDLCVLKVEGNAFLWHQIRCIVTVLFHIGQGREEPELIDELLDIEKNPCRPQYGLASEIPLNLFDCSYEGLTWDYNLESLRTCIKGFQELWAEHAIKAQMIKACLDELESHFDERVIEQASALLPHSKQRIYTPFLEMLKCPSLEEKIQRLNKRRKRNENSD</sequence>
<organism evidence="6">
    <name type="scientific">Lepeophtheirus salmonis</name>
    <name type="common">Salmon louse</name>
    <name type="synonym">Caligus salmonis</name>
    <dbReference type="NCBI Taxonomy" id="72036"/>
    <lineage>
        <taxon>Eukaryota</taxon>
        <taxon>Metazoa</taxon>
        <taxon>Ecdysozoa</taxon>
        <taxon>Arthropoda</taxon>
        <taxon>Crustacea</taxon>
        <taxon>Multicrustacea</taxon>
        <taxon>Hexanauplia</taxon>
        <taxon>Copepoda</taxon>
        <taxon>Siphonostomatoida</taxon>
        <taxon>Caligidae</taxon>
        <taxon>Lepeophtheirus</taxon>
    </lineage>
</organism>
<dbReference type="GO" id="GO:0009982">
    <property type="term" value="F:pseudouridine synthase activity"/>
    <property type="evidence" value="ECO:0007669"/>
    <property type="project" value="InterPro"/>
</dbReference>
<evidence type="ECO:0000256" key="2">
    <source>
        <dbReference type="ARBA" id="ARBA00022694"/>
    </source>
</evidence>
<dbReference type="PANTHER" id="PTHR11142:SF5">
    <property type="entry name" value="TRNA PSEUDOURIDINE(38_39) SYNTHASE"/>
    <property type="match status" value="1"/>
</dbReference>
<accession>A0A0K2UEQ9</accession>
<dbReference type="InterPro" id="IPR020103">
    <property type="entry name" value="PsdUridine_synth_cat_dom_sf"/>
</dbReference>
<dbReference type="InterPro" id="IPR001406">
    <property type="entry name" value="PsdUridine_synth_TruA"/>
</dbReference>
<dbReference type="InterPro" id="IPR020095">
    <property type="entry name" value="PsdUridine_synth_TruA_C"/>
</dbReference>
<dbReference type="Gene3D" id="3.30.70.580">
    <property type="entry name" value="Pseudouridine synthase I, catalytic domain, N-terminal subdomain"/>
    <property type="match status" value="1"/>
</dbReference>
<dbReference type="Gene3D" id="3.30.70.660">
    <property type="entry name" value="Pseudouridine synthase I, catalytic domain, C-terminal subdomain"/>
    <property type="match status" value="1"/>
</dbReference>
<dbReference type="Pfam" id="PF01416">
    <property type="entry name" value="PseudoU_synth_1"/>
    <property type="match status" value="1"/>
</dbReference>
<dbReference type="HAMAP" id="MF_00171">
    <property type="entry name" value="TruA"/>
    <property type="match status" value="1"/>
</dbReference>
<dbReference type="AlphaFoldDB" id="A0A0K2UEQ9"/>
<dbReference type="EMBL" id="HACA01019046">
    <property type="protein sequence ID" value="CDW36407.1"/>
    <property type="molecule type" value="Transcribed_RNA"/>
</dbReference>
<dbReference type="OrthoDB" id="25767at2759"/>
<dbReference type="PANTHER" id="PTHR11142">
    <property type="entry name" value="PSEUDOURIDYLATE SYNTHASE"/>
    <property type="match status" value="1"/>
</dbReference>
<dbReference type="GO" id="GO:1990481">
    <property type="term" value="P:mRNA pseudouridine synthesis"/>
    <property type="evidence" value="ECO:0007669"/>
    <property type="project" value="TreeGrafter"/>
</dbReference>
<dbReference type="GO" id="GO:0003723">
    <property type="term" value="F:RNA binding"/>
    <property type="evidence" value="ECO:0007669"/>
    <property type="project" value="InterPro"/>
</dbReference>
<evidence type="ECO:0000259" key="5">
    <source>
        <dbReference type="Pfam" id="PF01416"/>
    </source>
</evidence>
<evidence type="ECO:0000256" key="4">
    <source>
        <dbReference type="SAM" id="Coils"/>
    </source>
</evidence>
<keyword evidence="2" id="KW-0819">tRNA processing</keyword>
<dbReference type="SUPFAM" id="SSF55120">
    <property type="entry name" value="Pseudouridine synthase"/>
    <property type="match status" value="1"/>
</dbReference>
<proteinExistence type="inferred from homology"/>
<reference evidence="6" key="1">
    <citation type="submission" date="2014-05" db="EMBL/GenBank/DDBJ databases">
        <authorList>
            <person name="Chronopoulou M."/>
        </authorList>
    </citation>
    <scope>NUCLEOTIDE SEQUENCE</scope>
    <source>
        <tissue evidence="6">Whole organism</tissue>
    </source>
</reference>
<feature type="domain" description="Pseudouridine synthase I TruA alpha/beta" evidence="5">
    <location>
        <begin position="213"/>
        <end position="327"/>
    </location>
</feature>
<dbReference type="InterPro" id="IPR020097">
    <property type="entry name" value="PsdUridine_synth_TruA_a/b_dom"/>
</dbReference>
<dbReference type="CDD" id="cd02569">
    <property type="entry name" value="PseudoU_synth_ScPus3"/>
    <property type="match status" value="1"/>
</dbReference>
<dbReference type="GO" id="GO:0005634">
    <property type="term" value="C:nucleus"/>
    <property type="evidence" value="ECO:0007669"/>
    <property type="project" value="TreeGrafter"/>
</dbReference>
<comment type="similarity">
    <text evidence="1">Belongs to the tRNA pseudouridine synthase TruA family.</text>
</comment>
<feature type="coiled-coil region" evidence="4">
    <location>
        <begin position="1"/>
        <end position="28"/>
    </location>
</feature>
<keyword evidence="4" id="KW-0175">Coiled coil</keyword>
<keyword evidence="3" id="KW-0413">Isomerase</keyword>
<protein>
    <recommendedName>
        <fullName evidence="5">Pseudouridine synthase I TruA alpha/beta domain-containing protein</fullName>
    </recommendedName>
</protein>
<evidence type="ECO:0000256" key="1">
    <source>
        <dbReference type="ARBA" id="ARBA00009375"/>
    </source>
</evidence>
<evidence type="ECO:0000256" key="3">
    <source>
        <dbReference type="ARBA" id="ARBA00023235"/>
    </source>
</evidence>
<dbReference type="FunFam" id="3.30.70.580:FF:000007">
    <property type="entry name" value="tRNA pseudouridine synthase"/>
    <property type="match status" value="1"/>
</dbReference>
<evidence type="ECO:0000313" key="6">
    <source>
        <dbReference type="EMBL" id="CDW36407.1"/>
    </source>
</evidence>
<dbReference type="InterPro" id="IPR020094">
    <property type="entry name" value="TruA/RsuA/RluB/E/F_N"/>
</dbReference>